<evidence type="ECO:0000256" key="4">
    <source>
        <dbReference type="PROSITE-ProRule" id="PRU00508"/>
    </source>
</evidence>
<evidence type="ECO:0000256" key="6">
    <source>
        <dbReference type="SAM" id="MobiDB-lite"/>
    </source>
</evidence>
<feature type="compositionally biased region" description="Low complexity" evidence="6">
    <location>
        <begin position="1392"/>
        <end position="1485"/>
    </location>
</feature>
<evidence type="ECO:0000259" key="7">
    <source>
        <dbReference type="PROSITE" id="PS51157"/>
    </source>
</evidence>
<dbReference type="Proteomes" id="UP001470230">
    <property type="component" value="Unassembled WGS sequence"/>
</dbReference>
<comment type="caution">
    <text evidence="8">The sequence shown here is derived from an EMBL/GenBank/DDBJ whole genome shotgun (WGS) entry which is preliminary data.</text>
</comment>
<feature type="domain" description="UBR-type" evidence="7">
    <location>
        <begin position="61"/>
        <end position="131"/>
    </location>
</feature>
<feature type="zinc finger region" description="UBR-type" evidence="4">
    <location>
        <begin position="61"/>
        <end position="131"/>
    </location>
</feature>
<name>A0ABR2H9A4_9EUKA</name>
<dbReference type="InterPro" id="IPR039164">
    <property type="entry name" value="UBR1-like"/>
</dbReference>
<dbReference type="EMBL" id="JAPFFF010000038">
    <property type="protein sequence ID" value="KAK8842352.1"/>
    <property type="molecule type" value="Genomic_DNA"/>
</dbReference>
<reference evidence="8 9" key="1">
    <citation type="submission" date="2024-04" db="EMBL/GenBank/DDBJ databases">
        <title>Tritrichomonas musculus Genome.</title>
        <authorList>
            <person name="Alves-Ferreira E."/>
            <person name="Grigg M."/>
            <person name="Lorenzi H."/>
            <person name="Galac M."/>
        </authorList>
    </citation>
    <scope>NUCLEOTIDE SEQUENCE [LARGE SCALE GENOMIC DNA]</scope>
    <source>
        <strain evidence="8 9">EAF2021</strain>
    </source>
</reference>
<sequence length="1715" mass="197196">METDQNEKEEIENLKQKIIEEIEFNPTDGINTFESILLSDEKDILTFNEYLDRLQKTLKKCTCQASWMKPTLTVHCGDCQKSRNCCICVHCFLKGNHQGHKVFLTHSSNGTCDCGDPILWSKSGFCCDHPGPEPNPELTQLDKETRIKLIAISKAAFFYYLDYASFNKQSFMNITDWLLKIVSLGDATRRCVCIALRESFEFVDLYVHCLGFEKNEMTKLLKLLGTLTNDEVFRSYFSLSFLRDFPRFIWINNQIALDNKDTSIPPLSAANQLFGFTFHATTTFTVQKLIRESQLDWSQVCNESIRLMLSYNFSQMSKEYNENSRRYSAFNKMLSVFKSALKVFDNTNPSIIKFVEDLAETLIIKEFSFPLTRVFGDKLNDPKKVQSAMFSIYFDLFQLVSKINSNEIYTTKPLEILKDFFDSPIYQSIDKETNHTGNKNNAGNLLTQIRLIRPSSKGETDDQNINKKETSMKSNVNNGDKVYCHSVLDRNVQFAQSFPTHILAFVCLNLKDKKSLYDYISEVTDDVEGFIKKWALIPLRWCAVSDLSDFQLFIRNSSSAITAMHSFKFKKNIKYKYVPIFALLQNLLKLTNDIDDFYLMIISTYGFFSQNDDDLDDNQKRLLLFTIFHFISCLIFDTLCSENNFFTMRRLAVISRLMVSNLSMEEINSVWYNKVLNDDTFCEDLQSFASRITTKNGTQFHLTDSSEWHPLLHYLSISSIISLIQDFINKNPDSLINFPKLPQGSERFLFSPILWALEYHILSHNASKDYPIIHQLIFNVLIITSNNSERYYADNFVGNSDPSDTFLVANDFTNLASQLKNLTFTQFLRMKIIYLHGHKSASFVQLDQEGLSMIDQIKSFGNIGVTVLQRMNFGEIVAMTSSEDSLLKQEEMQKKNRVRANKLKQQIMSSFSAKQKSFKSTISQIEEDTEKVQNFECSVCHLESTDDCFVLPALIFKSPLSSYIKWRFRKATLIDSSENDSNRSDGNINDLSEVPESFELFTAVKICLHPIHSKCIQKSHFTCPTDRCPRNASLPIIGGTFDYKEITDQTVLKALKKFVTQAYLDDVKYAVFSLASELEVLEMRHRSNPGCLDNITTQSTLRNVYLCIWHMMHTKAEKTLAEEEFVRRRLIVSKAIKNEILGTSFDDEFGLTWSQLKDQNGLYKKLPDIEDNLTISENVNNIMSVLIPLKKADKNDSDVKSIEKKMSPHNQNNRIQRNMNDAIRIIINRLNEEEEQNETEDDGDADEDEIDVESESDDVDELLDLGFEMYFNEKGKLDRRKRIFLSPLMKYILLAMARDEEQEGDRSIDMKRFISGSLLPQTVVQSDIEFRKDAEEGENSGERPENDILFNDFDTIRDLSTDYKMLQFMRCAAIFDHFSRNLKITENLTDRSNTTTNENQQPNTNSNSNENQQPNTNSNSNENQQPNINSNSNENQQPNINSNSNENQQPNTNSNSNENQQPNTNSNLNENQQPNTNSNLNENQQPNINLNLKQQENLNLNLDLNQGPNIDSNRFSLGLSLARRDGKNDEFIDWDVILSPSRLRRHYGIEDDDDATGGEHHCEMTLPMFSFIEVPKNYLDFIHPPFSAPILTTDEGNLAICLLTGKIVTMPSNAPALSNDKVKLAHFLKRTFKGSYSAIMHLNGNTASQVIVTDLEFNLILQLQPFYVDKFGDKDIGIRRGSLLYLSDSKREEIIDNFLSGAWTNLVKWPDLRIP</sequence>
<keyword evidence="9" id="KW-1185">Reference proteome</keyword>
<evidence type="ECO:0000313" key="9">
    <source>
        <dbReference type="Proteomes" id="UP001470230"/>
    </source>
</evidence>
<keyword evidence="1 5" id="KW-0479">Metal-binding</keyword>
<comment type="pathway">
    <text evidence="5">Protein modification; protein ubiquitination.</text>
</comment>
<evidence type="ECO:0000256" key="5">
    <source>
        <dbReference type="RuleBase" id="RU366018"/>
    </source>
</evidence>
<dbReference type="PANTHER" id="PTHR21497">
    <property type="entry name" value="UBIQUITIN LIGASE E3 ALPHA-RELATED"/>
    <property type="match status" value="1"/>
</dbReference>
<evidence type="ECO:0000256" key="1">
    <source>
        <dbReference type="ARBA" id="ARBA00022723"/>
    </source>
</evidence>
<keyword evidence="2 5" id="KW-0863">Zinc-finger</keyword>
<dbReference type="PROSITE" id="PS51157">
    <property type="entry name" value="ZF_UBR"/>
    <property type="match status" value="1"/>
</dbReference>
<dbReference type="SMART" id="SM00396">
    <property type="entry name" value="ZnF_UBR1"/>
    <property type="match status" value="1"/>
</dbReference>
<feature type="region of interest" description="Disordered" evidence="6">
    <location>
        <begin position="1389"/>
        <end position="1485"/>
    </location>
</feature>
<feature type="region of interest" description="Disordered" evidence="6">
    <location>
        <begin position="1229"/>
        <end position="1256"/>
    </location>
</feature>
<evidence type="ECO:0000256" key="3">
    <source>
        <dbReference type="ARBA" id="ARBA00022833"/>
    </source>
</evidence>
<proteinExistence type="inferred from homology"/>
<dbReference type="CDD" id="cd19670">
    <property type="entry name" value="UBR-box_UBR1_2_3"/>
    <property type="match status" value="1"/>
</dbReference>
<comment type="catalytic activity">
    <reaction evidence="5">
        <text>S-ubiquitinyl-[E2 ubiquitin-conjugating enzyme]-L-cysteine + [acceptor protein]-L-lysine = [E2 ubiquitin-conjugating enzyme]-L-cysteine + N(6)-ubiquitinyl-[acceptor protein]-L-lysine.</text>
        <dbReference type="EC" id="2.3.2.27"/>
    </reaction>
</comment>
<evidence type="ECO:0000256" key="2">
    <source>
        <dbReference type="ARBA" id="ARBA00022771"/>
    </source>
</evidence>
<evidence type="ECO:0000313" key="8">
    <source>
        <dbReference type="EMBL" id="KAK8842352.1"/>
    </source>
</evidence>
<organism evidence="8 9">
    <name type="scientific">Tritrichomonas musculus</name>
    <dbReference type="NCBI Taxonomy" id="1915356"/>
    <lineage>
        <taxon>Eukaryota</taxon>
        <taxon>Metamonada</taxon>
        <taxon>Parabasalia</taxon>
        <taxon>Tritrichomonadida</taxon>
        <taxon>Tritrichomonadidae</taxon>
        <taxon>Tritrichomonas</taxon>
    </lineage>
</organism>
<accession>A0ABR2H9A4</accession>
<keyword evidence="3 5" id="KW-0862">Zinc</keyword>
<feature type="compositionally biased region" description="Acidic residues" evidence="6">
    <location>
        <begin position="1232"/>
        <end position="1256"/>
    </location>
</feature>
<dbReference type="InterPro" id="IPR003126">
    <property type="entry name" value="Znf_UBR"/>
</dbReference>
<keyword evidence="5" id="KW-0833">Ubl conjugation pathway</keyword>
<comment type="similarity">
    <text evidence="5">Belongs to the E3 ubiquitin-protein ligase UBR1-like family.</text>
</comment>
<dbReference type="EC" id="2.3.2.27" evidence="5"/>
<keyword evidence="5" id="KW-0808">Transferase</keyword>
<dbReference type="Pfam" id="PF02207">
    <property type="entry name" value="zf-UBR"/>
    <property type="match status" value="1"/>
</dbReference>
<protein>
    <recommendedName>
        <fullName evidence="5">E3 ubiquitin-protein ligase</fullName>
        <ecNumber evidence="5">2.3.2.27</ecNumber>
    </recommendedName>
</protein>
<dbReference type="Gene3D" id="2.10.110.30">
    <property type="match status" value="1"/>
</dbReference>
<dbReference type="PANTHER" id="PTHR21497:SF24">
    <property type="entry name" value="E3 UBIQUITIN-PROTEIN LIGASE UBR1"/>
    <property type="match status" value="1"/>
</dbReference>
<gene>
    <name evidence="8" type="ORF">M9Y10_025931</name>
</gene>
<comment type="function">
    <text evidence="5">Ubiquitin ligase protein which is a component of the N-end rule pathway. Recognizes and binds to proteins bearing specific N-terminal residues that are destabilizing according to the N-end rule, leading to their ubiquitination and subsequent degradation.</text>
</comment>